<dbReference type="EMBL" id="JAAMPI010000395">
    <property type="protein sequence ID" value="KAF4631942.1"/>
    <property type="molecule type" value="Genomic_DNA"/>
</dbReference>
<protein>
    <recommendedName>
        <fullName evidence="5">Arsenite methyltransferase</fullName>
        <ecNumber evidence="4">2.1.1.137</ecNumber>
    </recommendedName>
</protein>
<evidence type="ECO:0000313" key="10">
    <source>
        <dbReference type="EMBL" id="KAF4631942.1"/>
    </source>
</evidence>
<comment type="caution">
    <text evidence="10">The sequence shown here is derived from an EMBL/GenBank/DDBJ whole genome shotgun (WGS) entry which is preliminary data.</text>
</comment>
<evidence type="ECO:0000256" key="3">
    <source>
        <dbReference type="ARBA" id="ARBA00034487"/>
    </source>
</evidence>
<dbReference type="CDD" id="cd02440">
    <property type="entry name" value="AdoMet_MTases"/>
    <property type="match status" value="1"/>
</dbReference>
<evidence type="ECO:0000256" key="8">
    <source>
        <dbReference type="ARBA" id="ARBA00048428"/>
    </source>
</evidence>
<dbReference type="InterPro" id="IPR029063">
    <property type="entry name" value="SAM-dependent_MTases_sf"/>
</dbReference>
<evidence type="ECO:0000313" key="11">
    <source>
        <dbReference type="Proteomes" id="UP000566819"/>
    </source>
</evidence>
<keyword evidence="11" id="KW-1185">Reference proteome</keyword>
<evidence type="ECO:0000256" key="6">
    <source>
        <dbReference type="ARBA" id="ARBA00047941"/>
    </source>
</evidence>
<evidence type="ECO:0000256" key="4">
    <source>
        <dbReference type="ARBA" id="ARBA00034521"/>
    </source>
</evidence>
<dbReference type="OrthoDB" id="66144at2759"/>
<dbReference type="EC" id="2.1.1.137" evidence="4"/>
<name>A0A8H4RPA7_9HELO</name>
<feature type="domain" description="Methyltransferase" evidence="9">
    <location>
        <begin position="116"/>
        <end position="198"/>
    </location>
</feature>
<dbReference type="Gene3D" id="3.40.50.150">
    <property type="entry name" value="Vaccinia Virus protein VP39"/>
    <property type="match status" value="1"/>
</dbReference>
<comment type="catalytic activity">
    <reaction evidence="6">
        <text>arsenic triglutathione + [thioredoxin]-dithiol + S-adenosyl-L-methionine + 2 H2O = methylarsonous acid + [thioredoxin]-disulfide + 3 glutathione + S-adenosyl-L-homocysteine + H(+)</text>
        <dbReference type="Rhea" id="RHEA:69460"/>
        <dbReference type="Rhea" id="RHEA-COMP:10698"/>
        <dbReference type="Rhea" id="RHEA-COMP:10700"/>
        <dbReference type="ChEBI" id="CHEBI:15377"/>
        <dbReference type="ChEBI" id="CHEBI:15378"/>
        <dbReference type="ChEBI" id="CHEBI:17826"/>
        <dbReference type="ChEBI" id="CHEBI:29950"/>
        <dbReference type="ChEBI" id="CHEBI:50058"/>
        <dbReference type="ChEBI" id="CHEBI:57856"/>
        <dbReference type="ChEBI" id="CHEBI:57925"/>
        <dbReference type="ChEBI" id="CHEBI:59789"/>
        <dbReference type="ChEBI" id="CHEBI:183640"/>
        <dbReference type="EC" id="2.1.1.137"/>
    </reaction>
</comment>
<dbReference type="InterPro" id="IPR025714">
    <property type="entry name" value="Methyltranfer_dom"/>
</dbReference>
<comment type="catalytic activity">
    <reaction evidence="7">
        <text>arsenic triglutathione + 2 [thioredoxin]-dithiol + 2 S-adenosyl-L-methionine + H2O = dimethylarsinous acid + 2 [thioredoxin]-disulfide + 3 glutathione + 2 S-adenosyl-L-homocysteine + 2 H(+)</text>
        <dbReference type="Rhea" id="RHEA:69464"/>
        <dbReference type="Rhea" id="RHEA-COMP:10698"/>
        <dbReference type="Rhea" id="RHEA-COMP:10700"/>
        <dbReference type="ChEBI" id="CHEBI:15377"/>
        <dbReference type="ChEBI" id="CHEBI:15378"/>
        <dbReference type="ChEBI" id="CHEBI:23808"/>
        <dbReference type="ChEBI" id="CHEBI:29950"/>
        <dbReference type="ChEBI" id="CHEBI:50058"/>
        <dbReference type="ChEBI" id="CHEBI:57856"/>
        <dbReference type="ChEBI" id="CHEBI:57925"/>
        <dbReference type="ChEBI" id="CHEBI:59789"/>
        <dbReference type="ChEBI" id="CHEBI:183640"/>
        <dbReference type="EC" id="2.1.1.137"/>
    </reaction>
</comment>
<evidence type="ECO:0000256" key="2">
    <source>
        <dbReference type="ARBA" id="ARBA00022691"/>
    </source>
</evidence>
<proteinExistence type="inferred from homology"/>
<dbReference type="AlphaFoldDB" id="A0A8H4RPA7"/>
<keyword evidence="2" id="KW-0949">S-adenosyl-L-methionine</keyword>
<dbReference type="InterPro" id="IPR026669">
    <property type="entry name" value="Arsenite_MeTrfase-like"/>
</dbReference>
<dbReference type="GO" id="GO:0030791">
    <property type="term" value="F:arsenite methyltransferase activity"/>
    <property type="evidence" value="ECO:0007669"/>
    <property type="project" value="UniProtKB-EC"/>
</dbReference>
<evidence type="ECO:0000259" key="9">
    <source>
        <dbReference type="Pfam" id="PF13847"/>
    </source>
</evidence>
<dbReference type="Pfam" id="PF13847">
    <property type="entry name" value="Methyltransf_31"/>
    <property type="match status" value="1"/>
</dbReference>
<sequence>MAEKIERLPARKIMALKDSSRAGEDTNDSMTLNSYLYSVPTATELLSQGKENHGRTIHPQQVVAHYSTLALEDPSKKASHAAQVASSFGYSPENLAAVPEGANFGVSYGNLLAIEKSGEIVLDLGSGAGFDVFQAARKVGPSGTAIGLDLSPSMLSLASLNASKGSFTNTKFILSPITSIPLEDESVDCVISILIVDKKNDLNIYKERLVDKEQGATQSCGVPASSSCCGVSHTKGDANSKKESAERIAGLDFNEWVNSYSIYAVKPTM</sequence>
<accession>A0A8H4RPA7</accession>
<gene>
    <name evidence="10" type="ORF">G7Y89_g6185</name>
</gene>
<evidence type="ECO:0000256" key="1">
    <source>
        <dbReference type="ARBA" id="ARBA00022679"/>
    </source>
</evidence>
<evidence type="ECO:0000256" key="7">
    <source>
        <dbReference type="ARBA" id="ARBA00047943"/>
    </source>
</evidence>
<dbReference type="PANTHER" id="PTHR43675">
    <property type="entry name" value="ARSENITE METHYLTRANSFERASE"/>
    <property type="match status" value="1"/>
</dbReference>
<comment type="similarity">
    <text evidence="3">Belongs to the methyltransferase superfamily. Arsenite methyltransferase family.</text>
</comment>
<comment type="catalytic activity">
    <reaction evidence="8">
        <text>arsenic triglutathione + 3 [thioredoxin]-dithiol + 3 S-adenosyl-L-methionine = trimethylarsine + 3 [thioredoxin]-disulfide + 3 glutathione + 3 S-adenosyl-L-homocysteine + 3 H(+)</text>
        <dbReference type="Rhea" id="RHEA:69432"/>
        <dbReference type="Rhea" id="RHEA-COMP:10698"/>
        <dbReference type="Rhea" id="RHEA-COMP:10700"/>
        <dbReference type="ChEBI" id="CHEBI:15378"/>
        <dbReference type="ChEBI" id="CHEBI:27130"/>
        <dbReference type="ChEBI" id="CHEBI:29950"/>
        <dbReference type="ChEBI" id="CHEBI:50058"/>
        <dbReference type="ChEBI" id="CHEBI:57856"/>
        <dbReference type="ChEBI" id="CHEBI:57925"/>
        <dbReference type="ChEBI" id="CHEBI:59789"/>
        <dbReference type="ChEBI" id="CHEBI:183640"/>
        <dbReference type="EC" id="2.1.1.137"/>
    </reaction>
</comment>
<organism evidence="10 11">
    <name type="scientific">Cudoniella acicularis</name>
    <dbReference type="NCBI Taxonomy" id="354080"/>
    <lineage>
        <taxon>Eukaryota</taxon>
        <taxon>Fungi</taxon>
        <taxon>Dikarya</taxon>
        <taxon>Ascomycota</taxon>
        <taxon>Pezizomycotina</taxon>
        <taxon>Leotiomycetes</taxon>
        <taxon>Helotiales</taxon>
        <taxon>Tricladiaceae</taxon>
        <taxon>Cudoniella</taxon>
    </lineage>
</organism>
<dbReference type="SUPFAM" id="SSF53335">
    <property type="entry name" value="S-adenosyl-L-methionine-dependent methyltransferases"/>
    <property type="match status" value="1"/>
</dbReference>
<dbReference type="Proteomes" id="UP000566819">
    <property type="component" value="Unassembled WGS sequence"/>
</dbReference>
<keyword evidence="1" id="KW-0808">Transferase</keyword>
<dbReference type="PANTHER" id="PTHR43675:SF8">
    <property type="entry name" value="ARSENITE METHYLTRANSFERASE"/>
    <property type="match status" value="1"/>
</dbReference>
<reference evidence="10 11" key="1">
    <citation type="submission" date="2020-03" db="EMBL/GenBank/DDBJ databases">
        <title>Draft Genome Sequence of Cudoniella acicularis.</title>
        <authorList>
            <person name="Buettner E."/>
            <person name="Kellner H."/>
        </authorList>
    </citation>
    <scope>NUCLEOTIDE SEQUENCE [LARGE SCALE GENOMIC DNA]</scope>
    <source>
        <strain evidence="10 11">DSM 108380</strain>
    </source>
</reference>
<evidence type="ECO:0000256" key="5">
    <source>
        <dbReference type="ARBA" id="ARBA00034545"/>
    </source>
</evidence>